<feature type="transmembrane region" description="Helical" evidence="1">
    <location>
        <begin position="131"/>
        <end position="152"/>
    </location>
</feature>
<dbReference type="AlphaFoldDB" id="A0A6A3VPF6"/>
<dbReference type="EMBL" id="QXGD01004349">
    <property type="protein sequence ID" value="KAE9171073.1"/>
    <property type="molecule type" value="Genomic_DNA"/>
</dbReference>
<evidence type="ECO:0000313" key="3">
    <source>
        <dbReference type="EMBL" id="KAE9171073.1"/>
    </source>
</evidence>
<feature type="non-terminal residue" evidence="3">
    <location>
        <position position="1"/>
    </location>
</feature>
<reference evidence="5 6" key="1">
    <citation type="submission" date="2018-08" db="EMBL/GenBank/DDBJ databases">
        <title>Genomic investigation of the strawberry pathogen Phytophthora fragariae indicates pathogenicity is determined by transcriptional variation in three key races.</title>
        <authorList>
            <person name="Adams T.M."/>
            <person name="Armitage A.D."/>
            <person name="Sobczyk M.K."/>
            <person name="Bates H.J."/>
            <person name="Dunwell J.M."/>
            <person name="Nellist C.F."/>
            <person name="Harrison R.J."/>
        </authorList>
    </citation>
    <scope>NUCLEOTIDE SEQUENCE [LARGE SCALE GENOMIC DNA]</scope>
    <source>
        <strain evidence="4 6">A4</strain>
        <strain evidence="3 7">BC-1</strain>
        <strain evidence="2 5">NOV-9</strain>
    </source>
</reference>
<evidence type="ECO:0000313" key="2">
    <source>
        <dbReference type="EMBL" id="KAE8919794.1"/>
    </source>
</evidence>
<dbReference type="EMBL" id="QXGF01004429">
    <property type="protein sequence ID" value="KAE8919794.1"/>
    <property type="molecule type" value="Genomic_DNA"/>
</dbReference>
<dbReference type="Proteomes" id="UP000437068">
    <property type="component" value="Unassembled WGS sequence"/>
</dbReference>
<name>A0A6A3VPF6_9STRA</name>
<keyword evidence="1" id="KW-0812">Transmembrane</keyword>
<dbReference type="Proteomes" id="UP000429523">
    <property type="component" value="Unassembled WGS sequence"/>
</dbReference>
<feature type="transmembrane region" description="Helical" evidence="1">
    <location>
        <begin position="186"/>
        <end position="204"/>
    </location>
</feature>
<dbReference type="Proteomes" id="UP000440367">
    <property type="component" value="Unassembled WGS sequence"/>
</dbReference>
<dbReference type="EMBL" id="QXGE01004751">
    <property type="protein sequence ID" value="KAE9269584.1"/>
    <property type="molecule type" value="Genomic_DNA"/>
</dbReference>
<proteinExistence type="predicted"/>
<organism evidence="3 7">
    <name type="scientific">Phytophthora fragariae</name>
    <dbReference type="NCBI Taxonomy" id="53985"/>
    <lineage>
        <taxon>Eukaryota</taxon>
        <taxon>Sar</taxon>
        <taxon>Stramenopiles</taxon>
        <taxon>Oomycota</taxon>
        <taxon>Peronosporomycetes</taxon>
        <taxon>Peronosporales</taxon>
        <taxon>Peronosporaceae</taxon>
        <taxon>Phytophthora</taxon>
    </lineage>
</organism>
<gene>
    <name evidence="4" type="ORF">PF001_g29158</name>
    <name evidence="3" type="ORF">PF002_g29922</name>
    <name evidence="2" type="ORF">PF009_g29905</name>
</gene>
<evidence type="ECO:0000313" key="5">
    <source>
        <dbReference type="Proteomes" id="UP000429523"/>
    </source>
</evidence>
<sequence length="262" mass="29860">EIFKDVNLLMAKIPRDHALATENFVQVAARLMVIEAQVKARNEQIEVSDSCLALTTPKLKPSGCLEGPYVPKMKDVSMSRKWISSQTARVFPFNPLNRYRKKPTNTGNDLELETLFTTAERSMFIRKTKHVLFIAEYLVLVEYVEVVLPFVYCIHELILFHMHNGAYYPAVAGISSDQVSSRLRSTLLYSVLQFASFIMLVLVLKQKLGYSPLQQLAFVLDVHAGVVQTKLNLIFVYIMQVSLTHLGADFSFKFSWLNPHKD</sequence>
<accession>A0A6A3VPF6</accession>
<comment type="caution">
    <text evidence="3">The sequence shown here is derived from an EMBL/GenBank/DDBJ whole genome shotgun (WGS) entry which is preliminary data.</text>
</comment>
<protein>
    <submittedName>
        <fullName evidence="3">Uncharacterized protein</fullName>
    </submittedName>
</protein>
<evidence type="ECO:0000313" key="6">
    <source>
        <dbReference type="Proteomes" id="UP000437068"/>
    </source>
</evidence>
<evidence type="ECO:0000256" key="1">
    <source>
        <dbReference type="SAM" id="Phobius"/>
    </source>
</evidence>
<evidence type="ECO:0000313" key="4">
    <source>
        <dbReference type="EMBL" id="KAE9269584.1"/>
    </source>
</evidence>
<evidence type="ECO:0000313" key="7">
    <source>
        <dbReference type="Proteomes" id="UP000440367"/>
    </source>
</evidence>
<keyword evidence="1" id="KW-0472">Membrane</keyword>
<keyword evidence="1" id="KW-1133">Transmembrane helix</keyword>